<dbReference type="Pfam" id="PF13637">
    <property type="entry name" value="Ank_4"/>
    <property type="match status" value="1"/>
</dbReference>
<evidence type="ECO:0000313" key="8">
    <source>
        <dbReference type="Proteomes" id="UP000006039"/>
    </source>
</evidence>
<dbReference type="Pfam" id="PF12796">
    <property type="entry name" value="Ank_2"/>
    <property type="match status" value="1"/>
</dbReference>
<dbReference type="STRING" id="644352.J3PHD4"/>
<feature type="region of interest" description="Disordered" evidence="3">
    <location>
        <begin position="1"/>
        <end position="32"/>
    </location>
</feature>
<dbReference type="Gene3D" id="3.40.50.1580">
    <property type="entry name" value="Nucleoside phosphorylase domain"/>
    <property type="match status" value="1"/>
</dbReference>
<dbReference type="InterPro" id="IPR000845">
    <property type="entry name" value="Nucleoside_phosphorylase_d"/>
</dbReference>
<dbReference type="VEuPathDB" id="FungiDB:GGTG_12913"/>
<dbReference type="SMART" id="SM00248">
    <property type="entry name" value="ANK"/>
    <property type="match status" value="5"/>
</dbReference>
<dbReference type="GeneID" id="20353371"/>
<keyword evidence="1" id="KW-0677">Repeat</keyword>
<dbReference type="PANTHER" id="PTHR46082:SF11">
    <property type="entry name" value="AAA+ ATPASE DOMAIN-CONTAINING PROTEIN-RELATED"/>
    <property type="match status" value="1"/>
</dbReference>
<dbReference type="InterPro" id="IPR056884">
    <property type="entry name" value="NPHP3-like_N"/>
</dbReference>
<dbReference type="Pfam" id="PF01048">
    <property type="entry name" value="PNP_UDP_1"/>
    <property type="match status" value="1"/>
</dbReference>
<feature type="repeat" description="ANK" evidence="2">
    <location>
        <begin position="1657"/>
        <end position="1689"/>
    </location>
</feature>
<dbReference type="EnsemblFungi" id="EJT69294">
    <property type="protein sequence ID" value="EJT69294"/>
    <property type="gene ID" value="GGTG_12913"/>
</dbReference>
<keyword evidence="8" id="KW-1185">Reference proteome</keyword>
<feature type="compositionally biased region" description="Polar residues" evidence="3">
    <location>
        <begin position="578"/>
        <end position="589"/>
    </location>
</feature>
<feature type="compositionally biased region" description="Basic and acidic residues" evidence="3">
    <location>
        <begin position="566"/>
        <end position="577"/>
    </location>
</feature>
<feature type="region of interest" description="Disordered" evidence="3">
    <location>
        <begin position="566"/>
        <end position="654"/>
    </location>
</feature>
<dbReference type="InterPro" id="IPR035994">
    <property type="entry name" value="Nucleoside_phosphorylase_sf"/>
</dbReference>
<dbReference type="InterPro" id="IPR002110">
    <property type="entry name" value="Ankyrin_rpt"/>
</dbReference>
<dbReference type="RefSeq" id="XP_009229079.1">
    <property type="nucleotide sequence ID" value="XM_009230815.1"/>
</dbReference>
<feature type="compositionally biased region" description="Basic and acidic residues" evidence="3">
    <location>
        <begin position="1752"/>
        <end position="1761"/>
    </location>
</feature>
<keyword evidence="2" id="KW-0040">ANK repeat</keyword>
<dbReference type="SUPFAM" id="SSF53167">
    <property type="entry name" value="Purine and uridine phosphorylases"/>
    <property type="match status" value="1"/>
</dbReference>
<proteinExistence type="predicted"/>
<dbReference type="PANTHER" id="PTHR46082">
    <property type="entry name" value="ATP/GTP-BINDING PROTEIN-RELATED"/>
    <property type="match status" value="1"/>
</dbReference>
<dbReference type="eggNOG" id="KOG0504">
    <property type="taxonomic scope" value="Eukaryota"/>
</dbReference>
<dbReference type="Gene3D" id="1.25.40.20">
    <property type="entry name" value="Ankyrin repeat-containing domain"/>
    <property type="match status" value="1"/>
</dbReference>
<dbReference type="GO" id="GO:0009116">
    <property type="term" value="P:nucleoside metabolic process"/>
    <property type="evidence" value="ECO:0007669"/>
    <property type="project" value="InterPro"/>
</dbReference>
<reference evidence="6" key="3">
    <citation type="submission" date="2010-09" db="EMBL/GenBank/DDBJ databases">
        <title>Annotation of Gaeumannomyces graminis var. tritici R3-111a-1.</title>
        <authorList>
            <consortium name="The Broad Institute Genome Sequencing Platform"/>
            <person name="Ma L.-J."/>
            <person name="Dead R."/>
            <person name="Young S.K."/>
            <person name="Zeng Q."/>
            <person name="Gargeya S."/>
            <person name="Fitzgerald M."/>
            <person name="Haas B."/>
            <person name="Abouelleil A."/>
            <person name="Alvarado L."/>
            <person name="Arachchi H.M."/>
            <person name="Berlin A."/>
            <person name="Brown A."/>
            <person name="Chapman S.B."/>
            <person name="Chen Z."/>
            <person name="Dunbar C."/>
            <person name="Freedman E."/>
            <person name="Gearin G."/>
            <person name="Gellesch M."/>
            <person name="Goldberg J."/>
            <person name="Griggs A."/>
            <person name="Gujja S."/>
            <person name="Heiman D."/>
            <person name="Howarth C."/>
            <person name="Larson L."/>
            <person name="Lui A."/>
            <person name="MacDonald P.J.P."/>
            <person name="Mehta T."/>
            <person name="Montmayeur A."/>
            <person name="Murphy C."/>
            <person name="Neiman D."/>
            <person name="Pearson M."/>
            <person name="Priest M."/>
            <person name="Roberts A."/>
            <person name="Saif S."/>
            <person name="Shea T."/>
            <person name="Shenoy N."/>
            <person name="Sisk P."/>
            <person name="Stolte C."/>
            <person name="Sykes S."/>
            <person name="Yandava C."/>
            <person name="Wortman J."/>
            <person name="Nusbaum C."/>
            <person name="Birren B."/>
        </authorList>
    </citation>
    <scope>NUCLEOTIDE SEQUENCE</scope>
    <source>
        <strain evidence="6">R3-111a-1</strain>
    </source>
</reference>
<dbReference type="InterPro" id="IPR036770">
    <property type="entry name" value="Ankyrin_rpt-contain_sf"/>
</dbReference>
<evidence type="ECO:0000256" key="1">
    <source>
        <dbReference type="ARBA" id="ARBA00022737"/>
    </source>
</evidence>
<reference evidence="7" key="4">
    <citation type="journal article" date="2015" name="G3 (Bethesda)">
        <title>Genome sequences of three phytopathogenic species of the Magnaporthaceae family of fungi.</title>
        <authorList>
            <person name="Okagaki L.H."/>
            <person name="Nunes C.C."/>
            <person name="Sailsbery J."/>
            <person name="Clay B."/>
            <person name="Brown D."/>
            <person name="John T."/>
            <person name="Oh Y."/>
            <person name="Young N."/>
            <person name="Fitzgerald M."/>
            <person name="Haas B.J."/>
            <person name="Zeng Q."/>
            <person name="Young S."/>
            <person name="Adiconis X."/>
            <person name="Fan L."/>
            <person name="Levin J.Z."/>
            <person name="Mitchell T.K."/>
            <person name="Okubara P.A."/>
            <person name="Farman M.L."/>
            <person name="Kohn L.M."/>
            <person name="Birren B."/>
            <person name="Ma L.-J."/>
            <person name="Dean R.A."/>
        </authorList>
    </citation>
    <scope>NUCLEOTIDE SEQUENCE</scope>
    <source>
        <strain evidence="7">R3-111a-1</strain>
    </source>
</reference>
<sequence>MPSLPPPSHPTSIAKANMADPPDAGSSSEPPTIAKAGKQCFDLFQKCYDLGGPLNVLQKSLLEDQLTRFTIWTNMMGVFAGARASMDHRLRETPEVRDTVLSVLEGLAEHLETYSMLLQSQPKHGPESDSPRLKTLERPLRDMAGEISMLFRLSNVIRKASRESQNIKAARKFRILDGEGNDVEPLLRQRFVWHIRSQFAADIQDPAEKAAAEELTQRLASTMFLRQKRVMYRKERYGSKKPIATAKMIQPPQVDIHVAKEPVQSPLVTPRSTEIIPVADHPPVAPNLLTSRATSAGGSVTTLHQDRYKKASSPSSISGTRTIPLSYNKEGNALEFPQRPLRHGGIDKKYQKKKQARWQVFVKDIPRIFSTEGKSRDHEELPISQASGFVAAVQKLDKDMKSDFQGCVDAVAEFTCPICFHALNHEYLTDVRKWESHVTSDLDAYVCLFKGCESPEELYTHSNTWISHMRKHAQRWRCITKSHGKRDFDTREEYIQHIQQDHPRRATGDLDVLADSSTWTPEHLFPSCPLCGEMPDSADMSGAGCSESHIAHHLRALALTSLPKEEKYDPENPHYERLSSNASQGSTRPTVAEDSEEKEQEGPDTSQPHTSEEMDMFPTTQEEEEERARSEWTRALEQQDIPKSSKYGRAKFGGPDLEETDLLAYLANPPSDIVLREIDFEIDAFRRNHDAEYTPQSQREEEQIGPRSPYWPYEMLVEYASPPETGEWRSDPVIQAFLKRQSGGPIAPETMIESKEVLIALRKLRKLVGKREADALRGSIEQLIKATPSPVPPTKAEDVTPETPNAASYAVGWITKLRLEFIAARSFLEVEHHFIERLSREDPNSYALGRIGQHNVVIASRPTEYGPVSTASVAKNMLQAFPNVRIGLSIGIAGGAPRPSRDIRLGDVVVGDSVFQYDLGRGTKSQHFTPPRVLRTAVASLAGEYLRPGRQLALQIEQALNYMQGDLYSRPSANTDTLFRPEIEHAASCGSVCAADPQHLVSRQERDVDDDDPAIHLGRMASSEQPMKNSRIRDELAARHHVVCFETKAADLIDQFPCLAVRGICDYSDSHGNRSWQGFAAMMAAAYAKGLLRHISPALVEAETRLIETPSQAHGKAHETQQALLSEQQPLEDYTNAIMDWLSPTGPLGNVDRAKRIRHPGTDLLLSNNSVLQEWKSGARQHKYLWLRVLPESDSKFLGTSIIDSLREQVDHPSLHFYFDKRDEQRKTLDDMLRAFVVQAHTQGIGLHAKGHIARSFKAHNDGTDQPTTGTLSDIVNTLLAVQPNTSIFLENVNESTLVWVIVNWIENIFKRGLARLILTSEPVLELDLIPSLFGEENCISLDDGRTSETDMRAGLMPAVPDGTRNPQIEEPLLSEEATRLLQFVLHSGREISLPEATDIMATRVETEPRGFNPKRRPIGKADIIKQCPEMLWFTSPNTPISAGHRDPKILTINHTTFNKEGLFEQDRFSATTSYISMTRTCLAYLADIDGDCADIETAFPFSRHAADAWMLTAAKAEMPEDAVREAAMFLQDQRTFQLWRRIYEGDYSWHATRPRIAQGSALYYACFFGFKQGAECLMGDGADVDVQGGVHGSALQAAVSQGHKEIVQLLLDSGANVNAWGGVYGYALQAAASEGYKEIVQLLLDSRANVDAQGGRYGSALQAAAKNGHIGIVRLLLDSGADASARSGSGDSAFRLAVSGAVRPDIARLLLKKRTVLTRPRPPWVEWEQHVRDVEPHPSGPSSTGGTVGSDSDRAESERS</sequence>
<dbReference type="HOGENOM" id="CLU_239080_0_0_1"/>
<feature type="compositionally biased region" description="Polar residues" evidence="3">
    <location>
        <begin position="312"/>
        <end position="324"/>
    </location>
</feature>
<gene>
    <name evidence="7" type="primary">20353371</name>
    <name evidence="6" type="ORF">GGTG_12913</name>
</gene>
<dbReference type="Pfam" id="PF24883">
    <property type="entry name" value="NPHP3_N"/>
    <property type="match status" value="1"/>
</dbReference>
<evidence type="ECO:0000259" key="4">
    <source>
        <dbReference type="Pfam" id="PF01048"/>
    </source>
</evidence>
<reference evidence="8" key="1">
    <citation type="submission" date="2010-07" db="EMBL/GenBank/DDBJ databases">
        <title>The genome sequence of Gaeumannomyces graminis var. tritici strain R3-111a-1.</title>
        <authorList>
            <consortium name="The Broad Institute Genome Sequencing Platform"/>
            <person name="Ma L.-J."/>
            <person name="Dead R."/>
            <person name="Young S."/>
            <person name="Zeng Q."/>
            <person name="Koehrsen M."/>
            <person name="Alvarado L."/>
            <person name="Berlin A."/>
            <person name="Chapman S.B."/>
            <person name="Chen Z."/>
            <person name="Freedman E."/>
            <person name="Gellesch M."/>
            <person name="Goldberg J."/>
            <person name="Griggs A."/>
            <person name="Gujja S."/>
            <person name="Heilman E.R."/>
            <person name="Heiman D."/>
            <person name="Hepburn T."/>
            <person name="Howarth C."/>
            <person name="Jen D."/>
            <person name="Larson L."/>
            <person name="Mehta T."/>
            <person name="Neiman D."/>
            <person name="Pearson M."/>
            <person name="Roberts A."/>
            <person name="Saif S."/>
            <person name="Shea T."/>
            <person name="Shenoy N."/>
            <person name="Sisk P."/>
            <person name="Stolte C."/>
            <person name="Sykes S."/>
            <person name="Walk T."/>
            <person name="White J."/>
            <person name="Yandava C."/>
            <person name="Haas B."/>
            <person name="Nusbaum C."/>
            <person name="Birren B."/>
        </authorList>
    </citation>
    <scope>NUCLEOTIDE SEQUENCE [LARGE SCALE GENOMIC DNA]</scope>
    <source>
        <strain evidence="8">R3-111a-1</strain>
    </source>
</reference>
<protein>
    <submittedName>
        <fullName evidence="6 7">Uncharacterized protein</fullName>
    </submittedName>
</protein>
<feature type="repeat" description="ANK" evidence="2">
    <location>
        <begin position="1591"/>
        <end position="1623"/>
    </location>
</feature>
<reference evidence="7" key="5">
    <citation type="submission" date="2018-04" db="UniProtKB">
        <authorList>
            <consortium name="EnsemblFungi"/>
        </authorList>
    </citation>
    <scope>IDENTIFICATION</scope>
    <source>
        <strain evidence="7">R3-111a-1</strain>
    </source>
</reference>
<accession>J3PHD4</accession>
<dbReference type="PROSITE" id="PS50297">
    <property type="entry name" value="ANK_REP_REGION"/>
    <property type="match status" value="2"/>
</dbReference>
<feature type="domain" description="Nephrocystin 3-like N-terminal" evidence="5">
    <location>
        <begin position="1166"/>
        <end position="1319"/>
    </location>
</feature>
<evidence type="ECO:0000256" key="2">
    <source>
        <dbReference type="PROSITE-ProRule" id="PRU00023"/>
    </source>
</evidence>
<feature type="compositionally biased region" description="Basic and acidic residues" evidence="3">
    <location>
        <begin position="1728"/>
        <end position="1737"/>
    </location>
</feature>
<name>J3PHD4_GAET3</name>
<feature type="region of interest" description="Disordered" evidence="3">
    <location>
        <begin position="1723"/>
        <end position="1761"/>
    </location>
</feature>
<dbReference type="PROSITE" id="PS50088">
    <property type="entry name" value="ANK_REPEAT"/>
    <property type="match status" value="2"/>
</dbReference>
<dbReference type="OrthoDB" id="194358at2759"/>
<dbReference type="Proteomes" id="UP000006039">
    <property type="component" value="Unassembled WGS sequence"/>
</dbReference>
<organism evidence="6">
    <name type="scientific">Gaeumannomyces tritici (strain R3-111a-1)</name>
    <name type="common">Wheat and barley take-all root rot fungus</name>
    <name type="synonym">Gaeumannomyces graminis var. tritici</name>
    <dbReference type="NCBI Taxonomy" id="644352"/>
    <lineage>
        <taxon>Eukaryota</taxon>
        <taxon>Fungi</taxon>
        <taxon>Dikarya</taxon>
        <taxon>Ascomycota</taxon>
        <taxon>Pezizomycotina</taxon>
        <taxon>Sordariomycetes</taxon>
        <taxon>Sordariomycetidae</taxon>
        <taxon>Magnaporthales</taxon>
        <taxon>Magnaporthaceae</taxon>
        <taxon>Gaeumannomyces</taxon>
    </lineage>
</organism>
<evidence type="ECO:0000313" key="6">
    <source>
        <dbReference type="EMBL" id="EJT69294.1"/>
    </source>
</evidence>
<feature type="domain" description="Nucleoside phosphorylase" evidence="4">
    <location>
        <begin position="837"/>
        <end position="969"/>
    </location>
</feature>
<dbReference type="EMBL" id="GL385404">
    <property type="protein sequence ID" value="EJT69294.1"/>
    <property type="molecule type" value="Genomic_DNA"/>
</dbReference>
<evidence type="ECO:0000256" key="3">
    <source>
        <dbReference type="SAM" id="MobiDB-lite"/>
    </source>
</evidence>
<evidence type="ECO:0000259" key="5">
    <source>
        <dbReference type="Pfam" id="PF24883"/>
    </source>
</evidence>
<evidence type="ECO:0000313" key="7">
    <source>
        <dbReference type="EnsemblFungi" id="EJT69294"/>
    </source>
</evidence>
<dbReference type="SUPFAM" id="SSF48403">
    <property type="entry name" value="Ankyrin repeat"/>
    <property type="match status" value="1"/>
</dbReference>
<dbReference type="InterPro" id="IPR053137">
    <property type="entry name" value="NLR-like"/>
</dbReference>
<reference evidence="6" key="2">
    <citation type="submission" date="2010-07" db="EMBL/GenBank/DDBJ databases">
        <authorList>
            <consortium name="The Broad Institute Genome Sequencing Platform"/>
            <consortium name="Broad Institute Genome Sequencing Center for Infectious Disease"/>
            <person name="Ma L.-J."/>
            <person name="Dead R."/>
            <person name="Young S."/>
            <person name="Zeng Q."/>
            <person name="Koehrsen M."/>
            <person name="Alvarado L."/>
            <person name="Berlin A."/>
            <person name="Chapman S.B."/>
            <person name="Chen Z."/>
            <person name="Freedman E."/>
            <person name="Gellesch M."/>
            <person name="Goldberg J."/>
            <person name="Griggs A."/>
            <person name="Gujja S."/>
            <person name="Heilman E.R."/>
            <person name="Heiman D."/>
            <person name="Hepburn T."/>
            <person name="Howarth C."/>
            <person name="Jen D."/>
            <person name="Larson L."/>
            <person name="Mehta T."/>
            <person name="Neiman D."/>
            <person name="Pearson M."/>
            <person name="Roberts A."/>
            <person name="Saif S."/>
            <person name="Shea T."/>
            <person name="Shenoy N."/>
            <person name="Sisk P."/>
            <person name="Stolte C."/>
            <person name="Sykes S."/>
            <person name="Walk T."/>
            <person name="White J."/>
            <person name="Yandava C."/>
            <person name="Haas B."/>
            <person name="Nusbaum C."/>
            <person name="Birren B."/>
        </authorList>
    </citation>
    <scope>NUCLEOTIDE SEQUENCE</scope>
    <source>
        <strain evidence="6">R3-111a-1</strain>
    </source>
</reference>
<feature type="region of interest" description="Disordered" evidence="3">
    <location>
        <begin position="295"/>
        <end position="324"/>
    </location>
</feature>
<dbReference type="GO" id="GO:0003824">
    <property type="term" value="F:catalytic activity"/>
    <property type="evidence" value="ECO:0007669"/>
    <property type="project" value="InterPro"/>
</dbReference>